<evidence type="ECO:0000256" key="10">
    <source>
        <dbReference type="SAM" id="MobiDB-lite"/>
    </source>
</evidence>
<evidence type="ECO:0000256" key="9">
    <source>
        <dbReference type="SAM" id="Coils"/>
    </source>
</evidence>
<feature type="region of interest" description="Disordered" evidence="10">
    <location>
        <begin position="249"/>
        <end position="314"/>
    </location>
</feature>
<dbReference type="InterPro" id="IPR013289">
    <property type="entry name" value="CBFA2T1/2/3"/>
</dbReference>
<feature type="region of interest" description="Disordered" evidence="10">
    <location>
        <begin position="98"/>
        <end position="126"/>
    </location>
</feature>
<gene>
    <name evidence="14" type="primary">LOC102800661</name>
</gene>
<dbReference type="CDD" id="cd06503">
    <property type="entry name" value="ATP-synt_Fo_b"/>
    <property type="match status" value="1"/>
</dbReference>
<evidence type="ECO:0000259" key="11">
    <source>
        <dbReference type="PROSITE" id="PS50864"/>
    </source>
</evidence>
<feature type="coiled-coil region" evidence="9">
    <location>
        <begin position="324"/>
        <end position="351"/>
    </location>
</feature>
<dbReference type="Proteomes" id="UP000694865">
    <property type="component" value="Unplaced"/>
</dbReference>
<proteinExistence type="predicted"/>
<dbReference type="PROSITE" id="PS01360">
    <property type="entry name" value="ZF_MYND_1"/>
    <property type="match status" value="1"/>
</dbReference>
<keyword evidence="9" id="KW-0175">Coiled coil</keyword>
<dbReference type="Pfam" id="PF01753">
    <property type="entry name" value="zf-MYND"/>
    <property type="match status" value="1"/>
</dbReference>
<evidence type="ECO:0000256" key="6">
    <source>
        <dbReference type="ARBA" id="ARBA00023163"/>
    </source>
</evidence>
<dbReference type="Gene3D" id="6.10.140.2220">
    <property type="match status" value="1"/>
</dbReference>
<feature type="compositionally biased region" description="Low complexity" evidence="10">
    <location>
        <begin position="99"/>
        <end position="115"/>
    </location>
</feature>
<keyword evidence="5" id="KW-0238">DNA-binding</keyword>
<keyword evidence="1" id="KW-0479">Metal-binding</keyword>
<reference evidence="14" key="1">
    <citation type="submission" date="2025-08" db="UniProtKB">
        <authorList>
            <consortium name="RefSeq"/>
        </authorList>
    </citation>
    <scope>IDENTIFICATION</scope>
    <source>
        <tissue evidence="14">Testes</tissue>
    </source>
</reference>
<dbReference type="SUPFAM" id="SSF63763">
    <property type="entry name" value="SAND domain-like"/>
    <property type="match status" value="1"/>
</dbReference>
<evidence type="ECO:0000259" key="12">
    <source>
        <dbReference type="PROSITE" id="PS50865"/>
    </source>
</evidence>
<keyword evidence="3" id="KW-0862">Zinc</keyword>
<evidence type="ECO:0000256" key="2">
    <source>
        <dbReference type="ARBA" id="ARBA00022771"/>
    </source>
</evidence>
<evidence type="ECO:0000256" key="8">
    <source>
        <dbReference type="PROSITE-ProRule" id="PRU00134"/>
    </source>
</evidence>
<feature type="domain" description="SAND" evidence="11">
    <location>
        <begin position="126"/>
        <end position="206"/>
    </location>
</feature>
<dbReference type="InterPro" id="IPR000770">
    <property type="entry name" value="SAND_dom"/>
</dbReference>
<dbReference type="Gene3D" id="3.10.390.10">
    <property type="entry name" value="SAND domain-like"/>
    <property type="match status" value="1"/>
</dbReference>
<dbReference type="GeneID" id="102800661"/>
<dbReference type="InterPro" id="IPR002893">
    <property type="entry name" value="Znf_MYND"/>
</dbReference>
<feature type="region of interest" description="Disordered" evidence="10">
    <location>
        <begin position="473"/>
        <end position="495"/>
    </location>
</feature>
<dbReference type="PRINTS" id="PR01875">
    <property type="entry name" value="ETOFAMILY"/>
</dbReference>
<sequence length="495" mass="54010">MDEKPDDMETNEVTEVGVMSEGIDISEELPSSDDGVHAVYTNTTEQTATSDHVFTAATPAILTAEGLQAVQEHLKSAHVVTVIQDNNTVATVSLDALKAPQTPQTPATPATPATPHSGKDKPSKYNWDDSVHLPVLPVRCKNQSAELHKVKLGSGGRGRCVKMADQWYTPSEFEALCGRGNSKDWKRSIRYGGRTLQCLIEEGILQPHATSCTCAACCDDEAVVSTSNTCNQVGVQTYHHSGPVRLFVPYKRRKRGESESGGPTPPRKTARSASVKSKERSFSVEERNGEITVTETTTVLPPMAPSPPKPSETDQSWWHLEEMANSLLQQAQQLKSMVEQAKNQSLAAKDSAVAQTKLQYETEKKEALTQARIEAQMQLSRALMEARAEKDTAVAQALAQARADKLEAVEQAKSEQLIKTCVNCGREALSECTGCHRVSYCSSFCQRKDWATHQNSCGQNAALLGESPTLTTTITVSEPTEPPEEVVEDSDRERD</sequence>
<keyword evidence="6" id="KW-0804">Transcription</keyword>
<organism evidence="13 14">
    <name type="scientific">Saccoglossus kowalevskii</name>
    <name type="common">Acorn worm</name>
    <dbReference type="NCBI Taxonomy" id="10224"/>
    <lineage>
        <taxon>Eukaryota</taxon>
        <taxon>Metazoa</taxon>
        <taxon>Hemichordata</taxon>
        <taxon>Enteropneusta</taxon>
        <taxon>Harrimaniidae</taxon>
        <taxon>Saccoglossus</taxon>
    </lineage>
</organism>
<evidence type="ECO:0000256" key="5">
    <source>
        <dbReference type="ARBA" id="ARBA00023125"/>
    </source>
</evidence>
<dbReference type="Pfam" id="PF01342">
    <property type="entry name" value="SAND"/>
    <property type="match status" value="1"/>
</dbReference>
<dbReference type="PANTHER" id="PTHR10237:SF1">
    <property type="entry name" value="DEFORMED EPIDERMAL AUTOREGULATORY FACTOR 1 HOMOLOG"/>
    <property type="match status" value="1"/>
</dbReference>
<dbReference type="InterPro" id="IPR024119">
    <property type="entry name" value="TF_DEAF-1"/>
</dbReference>
<name>A0ABM0MDA4_SACKO</name>
<keyword evidence="2 8" id="KW-0863">Zinc-finger</keyword>
<keyword evidence="7" id="KW-0539">Nucleus</keyword>
<dbReference type="PANTHER" id="PTHR10237">
    <property type="entry name" value="DEFORMED EPIDERMAL AUTOREGULATORY FACTOR 1 HOMOLOG SUPPRESSIN"/>
    <property type="match status" value="1"/>
</dbReference>
<dbReference type="RefSeq" id="XP_006817995.1">
    <property type="nucleotide sequence ID" value="XM_006817932.1"/>
</dbReference>
<evidence type="ECO:0000256" key="4">
    <source>
        <dbReference type="ARBA" id="ARBA00023015"/>
    </source>
</evidence>
<dbReference type="SMART" id="SM00258">
    <property type="entry name" value="SAND"/>
    <property type="match status" value="1"/>
</dbReference>
<evidence type="ECO:0000313" key="14">
    <source>
        <dbReference type="RefSeq" id="XP_006817995.1"/>
    </source>
</evidence>
<dbReference type="PROSITE" id="PS50865">
    <property type="entry name" value="ZF_MYND_2"/>
    <property type="match status" value="1"/>
</dbReference>
<evidence type="ECO:0000313" key="13">
    <source>
        <dbReference type="Proteomes" id="UP000694865"/>
    </source>
</evidence>
<dbReference type="SUPFAM" id="SSF144232">
    <property type="entry name" value="HIT/MYND zinc finger-like"/>
    <property type="match status" value="1"/>
</dbReference>
<evidence type="ECO:0000256" key="7">
    <source>
        <dbReference type="ARBA" id="ARBA00023242"/>
    </source>
</evidence>
<dbReference type="PROSITE" id="PS50864">
    <property type="entry name" value="SAND"/>
    <property type="match status" value="1"/>
</dbReference>
<keyword evidence="4" id="KW-0805">Transcription regulation</keyword>
<feature type="domain" description="MYND-type" evidence="12">
    <location>
        <begin position="421"/>
        <end position="457"/>
    </location>
</feature>
<accession>A0ABM0MDA4</accession>
<feature type="compositionally biased region" description="Basic and acidic residues" evidence="10">
    <location>
        <begin position="276"/>
        <end position="289"/>
    </location>
</feature>
<evidence type="ECO:0000256" key="3">
    <source>
        <dbReference type="ARBA" id="ARBA00022833"/>
    </source>
</evidence>
<keyword evidence="13" id="KW-1185">Reference proteome</keyword>
<evidence type="ECO:0000256" key="1">
    <source>
        <dbReference type="ARBA" id="ARBA00022723"/>
    </source>
</evidence>
<feature type="compositionally biased region" description="Basic and acidic residues" evidence="10">
    <location>
        <begin position="117"/>
        <end position="126"/>
    </location>
</feature>
<dbReference type="InterPro" id="IPR010919">
    <property type="entry name" value="SAND-like_dom_sf"/>
</dbReference>
<protein>
    <submittedName>
        <fullName evidence="14">Deformed epidermal autoregulatory factor 1 homolog</fullName>
    </submittedName>
</protein>